<dbReference type="InterPro" id="IPR007374">
    <property type="entry name" value="ASCH_domain"/>
</dbReference>
<sequence>MNYKLEIYRKPLESILSGKKKVEIRTNNSYEAIRYDQLKVGDFISFQVISGPPFIGLDVIEADALTVEVVDVRHYTDALSLLNTEGMEVLSNLCETKEQGIELLHSFHEYKEMIPKHGIFAIEIRPKI</sequence>
<protein>
    <recommendedName>
        <fullName evidence="1">ASCH domain-containing protein</fullName>
    </recommendedName>
</protein>
<dbReference type="RefSeq" id="WP_244354588.1">
    <property type="nucleotide sequence ID" value="NZ_JAJNNZ010000001.1"/>
</dbReference>
<proteinExistence type="predicted"/>
<keyword evidence="3" id="KW-1185">Reference proteome</keyword>
<evidence type="ECO:0000313" key="2">
    <source>
        <dbReference type="EMBL" id="MCJ2375505.1"/>
    </source>
</evidence>
<name>A0A9X2AUM9_9VIBR</name>
<evidence type="ECO:0000313" key="3">
    <source>
        <dbReference type="Proteomes" id="UP001139488"/>
    </source>
</evidence>
<feature type="domain" description="ASCH" evidence="1">
    <location>
        <begin position="5"/>
        <end position="128"/>
    </location>
</feature>
<accession>A0A9X2AUM9</accession>
<evidence type="ECO:0000259" key="1">
    <source>
        <dbReference type="SMART" id="SM01022"/>
    </source>
</evidence>
<organism evidence="2 3">
    <name type="scientific">Vibrio gelatinilyticus</name>
    <dbReference type="NCBI Taxonomy" id="2893468"/>
    <lineage>
        <taxon>Bacteria</taxon>
        <taxon>Pseudomonadati</taxon>
        <taxon>Pseudomonadota</taxon>
        <taxon>Gammaproteobacteria</taxon>
        <taxon>Vibrionales</taxon>
        <taxon>Vibrionaceae</taxon>
        <taxon>Vibrio</taxon>
    </lineage>
</organism>
<dbReference type="SUPFAM" id="SSF88697">
    <property type="entry name" value="PUA domain-like"/>
    <property type="match status" value="1"/>
</dbReference>
<dbReference type="Gene3D" id="2.30.130.30">
    <property type="entry name" value="Hypothetical protein"/>
    <property type="match status" value="1"/>
</dbReference>
<dbReference type="Proteomes" id="UP001139488">
    <property type="component" value="Unassembled WGS sequence"/>
</dbReference>
<comment type="caution">
    <text evidence="2">The sequence shown here is derived from an EMBL/GenBank/DDBJ whole genome shotgun (WGS) entry which is preliminary data.</text>
</comment>
<gene>
    <name evidence="2" type="ORF">LNL84_01495</name>
</gene>
<dbReference type="AlphaFoldDB" id="A0A9X2AUM9"/>
<reference evidence="2" key="1">
    <citation type="submission" date="2021-11" db="EMBL/GenBank/DDBJ databases">
        <title>Vibrio ZSDE26 sp. nov. and Vibrio ZSDZ34 sp. nov., isolated from coastal seawater in Qingdao.</title>
        <authorList>
            <person name="Zhang P."/>
        </authorList>
    </citation>
    <scope>NUCLEOTIDE SEQUENCE</scope>
    <source>
        <strain evidence="2">ZSDZ34</strain>
    </source>
</reference>
<dbReference type="InterPro" id="IPR015947">
    <property type="entry name" value="PUA-like_sf"/>
</dbReference>
<dbReference type="SMART" id="SM01022">
    <property type="entry name" value="ASCH"/>
    <property type="match status" value="1"/>
</dbReference>
<dbReference type="EMBL" id="JAJNNZ010000001">
    <property type="protein sequence ID" value="MCJ2375505.1"/>
    <property type="molecule type" value="Genomic_DNA"/>
</dbReference>